<feature type="domain" description="Aminoacyl-transfer RNA synthetases class-II family profile" evidence="12">
    <location>
        <begin position="1"/>
        <end position="381"/>
    </location>
</feature>
<reference evidence="13 14" key="1">
    <citation type="submission" date="2018-08" db="EMBL/GenBank/DDBJ databases">
        <title>A genome reference for cultivated species of the human gut microbiota.</title>
        <authorList>
            <person name="Zou Y."/>
            <person name="Xue W."/>
            <person name="Luo G."/>
        </authorList>
    </citation>
    <scope>NUCLEOTIDE SEQUENCE [LARGE SCALE GENOMIC DNA]</scope>
    <source>
        <strain evidence="13 14">AF16-14</strain>
    </source>
</reference>
<evidence type="ECO:0000256" key="11">
    <source>
        <dbReference type="PIRSR" id="PIRSR001549-1"/>
    </source>
</evidence>
<keyword evidence="4 10" id="KW-0436">Ligase</keyword>
<dbReference type="GO" id="GO:0004821">
    <property type="term" value="F:histidine-tRNA ligase activity"/>
    <property type="evidence" value="ECO:0007669"/>
    <property type="project" value="UniProtKB-UniRule"/>
</dbReference>
<dbReference type="InterPro" id="IPR045864">
    <property type="entry name" value="aa-tRNA-synth_II/BPL/LPL"/>
</dbReference>
<feature type="binding site" evidence="11">
    <location>
        <position position="294"/>
    </location>
    <ligand>
        <name>L-histidine</name>
        <dbReference type="ChEBI" id="CHEBI:57595"/>
    </ligand>
</feature>
<evidence type="ECO:0000256" key="5">
    <source>
        <dbReference type="ARBA" id="ARBA00022741"/>
    </source>
</evidence>
<dbReference type="HAMAP" id="MF_00127">
    <property type="entry name" value="His_tRNA_synth"/>
    <property type="match status" value="1"/>
</dbReference>
<evidence type="ECO:0000256" key="4">
    <source>
        <dbReference type="ARBA" id="ARBA00022598"/>
    </source>
</evidence>
<dbReference type="PIRSF" id="PIRSF001549">
    <property type="entry name" value="His-tRNA_synth"/>
    <property type="match status" value="1"/>
</dbReference>
<gene>
    <name evidence="10" type="primary">hisS</name>
    <name evidence="13" type="ORF">DWW57_10930</name>
</gene>
<accession>A0A412TPY0</accession>
<comment type="subcellular location">
    <subcellularLocation>
        <location evidence="10">Cytoplasm</location>
    </subcellularLocation>
</comment>
<dbReference type="PROSITE" id="PS50862">
    <property type="entry name" value="AA_TRNA_LIGASE_II"/>
    <property type="match status" value="1"/>
</dbReference>
<evidence type="ECO:0000256" key="2">
    <source>
        <dbReference type="ARBA" id="ARBA00011738"/>
    </source>
</evidence>
<dbReference type="PANTHER" id="PTHR11476">
    <property type="entry name" value="HISTIDYL-TRNA SYNTHETASE"/>
    <property type="match status" value="1"/>
</dbReference>
<keyword evidence="6 10" id="KW-0067">ATP-binding</keyword>
<dbReference type="Pfam" id="PF13393">
    <property type="entry name" value="tRNA-synt_His"/>
    <property type="match status" value="1"/>
</dbReference>
<dbReference type="Gene3D" id="3.40.50.800">
    <property type="entry name" value="Anticodon-binding domain"/>
    <property type="match status" value="1"/>
</dbReference>
<dbReference type="GO" id="GO:0005737">
    <property type="term" value="C:cytoplasm"/>
    <property type="evidence" value="ECO:0007669"/>
    <property type="project" value="UniProtKB-SubCell"/>
</dbReference>
<dbReference type="InterPro" id="IPR033656">
    <property type="entry name" value="HisRS_anticodon"/>
</dbReference>
<dbReference type="CDD" id="cd00859">
    <property type="entry name" value="HisRS_anticodon"/>
    <property type="match status" value="1"/>
</dbReference>
<feature type="binding site" evidence="11">
    <location>
        <begin position="102"/>
        <end position="104"/>
    </location>
    <ligand>
        <name>L-histidine</name>
        <dbReference type="ChEBI" id="CHEBI:57595"/>
    </ligand>
</feature>
<dbReference type="SUPFAM" id="SSF52954">
    <property type="entry name" value="Class II aaRS ABD-related"/>
    <property type="match status" value="1"/>
</dbReference>
<evidence type="ECO:0000313" key="14">
    <source>
        <dbReference type="Proteomes" id="UP000284243"/>
    </source>
</evidence>
<keyword evidence="8 10" id="KW-0030">Aminoacyl-tRNA synthetase</keyword>
<dbReference type="Gene3D" id="3.30.930.10">
    <property type="entry name" value="Bira Bifunctional Protein, Domain 2"/>
    <property type="match status" value="1"/>
</dbReference>
<dbReference type="FunFam" id="3.30.930.10:FF:000093">
    <property type="entry name" value="Histidine--tRNA ligase"/>
    <property type="match status" value="1"/>
</dbReference>
<keyword evidence="7 10" id="KW-0648">Protein biosynthesis</keyword>
<comment type="catalytic activity">
    <reaction evidence="9 10">
        <text>tRNA(His) + L-histidine + ATP = L-histidyl-tRNA(His) + AMP + diphosphate + H(+)</text>
        <dbReference type="Rhea" id="RHEA:17313"/>
        <dbReference type="Rhea" id="RHEA-COMP:9665"/>
        <dbReference type="Rhea" id="RHEA-COMP:9689"/>
        <dbReference type="ChEBI" id="CHEBI:15378"/>
        <dbReference type="ChEBI" id="CHEBI:30616"/>
        <dbReference type="ChEBI" id="CHEBI:33019"/>
        <dbReference type="ChEBI" id="CHEBI:57595"/>
        <dbReference type="ChEBI" id="CHEBI:78442"/>
        <dbReference type="ChEBI" id="CHEBI:78527"/>
        <dbReference type="ChEBI" id="CHEBI:456215"/>
        <dbReference type="EC" id="6.1.1.21"/>
    </reaction>
</comment>
<evidence type="ECO:0000259" key="12">
    <source>
        <dbReference type="PROSITE" id="PS50862"/>
    </source>
</evidence>
<dbReference type="GO" id="GO:0005524">
    <property type="term" value="F:ATP binding"/>
    <property type="evidence" value="ECO:0007669"/>
    <property type="project" value="UniProtKB-UniRule"/>
</dbReference>
<dbReference type="GO" id="GO:0006427">
    <property type="term" value="P:histidyl-tRNA aminoacylation"/>
    <property type="evidence" value="ECO:0007669"/>
    <property type="project" value="UniProtKB-UniRule"/>
</dbReference>
<evidence type="ECO:0000256" key="9">
    <source>
        <dbReference type="ARBA" id="ARBA00047639"/>
    </source>
</evidence>
<sequence>MAQLPSIPKGTRDYSPEIMVKRNYIFDTIKSVFKRYGYMPLETPAMENLSTLMGKYGEEGDKLLFKILNSGDFIGNISDQELLEKNSIKLTNKISEKGLRYDLTVPFARFVVQHQSELTFPFKRYQIQPVWRADRPQKGRYREFYQCDVDVVGSDSLLHEVELIQMVDEVYRRLKIKVRLLINNRKILAGIAEIIGYPDQLTDITVAIDKMDKIGLDKVNAELREKGITEEAIVKLQPILNLEGSNSEKLEKLKTILQDSPIGLKGVEELSIVFDYLKDVDIRTEIKLDLTLARGLSYYTGAIFEVKALDVQIGSITGGGRYDDLTGIFGLKNMSGVGISFGADRIFDVMNQLDLFPKDNMTTTQILFVNFGKQEERYCLPLLKQLREAGINVEIYPEAAKMKKQMTYADKKEIPFVALIGENEMQEGIISLKNMLSGEQHNVTTEELVERLKR</sequence>
<dbReference type="SUPFAM" id="SSF55681">
    <property type="entry name" value="Class II aaRS and biotin synthetases"/>
    <property type="match status" value="1"/>
</dbReference>
<organism evidence="13 14">
    <name type="scientific">Odoribacter splanchnicus</name>
    <dbReference type="NCBI Taxonomy" id="28118"/>
    <lineage>
        <taxon>Bacteria</taxon>
        <taxon>Pseudomonadati</taxon>
        <taxon>Bacteroidota</taxon>
        <taxon>Bacteroidia</taxon>
        <taxon>Bacteroidales</taxon>
        <taxon>Odoribacteraceae</taxon>
        <taxon>Odoribacter</taxon>
    </lineage>
</organism>
<dbReference type="EC" id="6.1.1.21" evidence="10"/>
<evidence type="ECO:0000256" key="8">
    <source>
        <dbReference type="ARBA" id="ARBA00023146"/>
    </source>
</evidence>
<feature type="binding site" evidence="11">
    <location>
        <begin position="298"/>
        <end position="299"/>
    </location>
    <ligand>
        <name>L-histidine</name>
        <dbReference type="ChEBI" id="CHEBI:57595"/>
    </ligand>
</feature>
<dbReference type="Proteomes" id="UP000284243">
    <property type="component" value="Unassembled WGS sequence"/>
</dbReference>
<evidence type="ECO:0000256" key="10">
    <source>
        <dbReference type="HAMAP-Rule" id="MF_00127"/>
    </source>
</evidence>
<protein>
    <recommendedName>
        <fullName evidence="10">Histidine--tRNA ligase</fullName>
        <ecNumber evidence="10">6.1.1.21</ecNumber>
    </recommendedName>
    <alternativeName>
        <fullName evidence="10">Histidyl-tRNA synthetase</fullName>
        <shortName evidence="10">HisRS</shortName>
    </alternativeName>
</protein>
<name>A0A412TPY0_9BACT</name>
<dbReference type="PANTHER" id="PTHR11476:SF7">
    <property type="entry name" value="HISTIDINE--TRNA LIGASE"/>
    <property type="match status" value="1"/>
</dbReference>
<evidence type="ECO:0000256" key="6">
    <source>
        <dbReference type="ARBA" id="ARBA00022840"/>
    </source>
</evidence>
<feature type="binding site" evidence="11">
    <location>
        <position position="150"/>
    </location>
    <ligand>
        <name>L-histidine</name>
        <dbReference type="ChEBI" id="CHEBI:57595"/>
    </ligand>
</feature>
<dbReference type="InterPro" id="IPR006195">
    <property type="entry name" value="aa-tRNA-synth_II"/>
</dbReference>
<dbReference type="InterPro" id="IPR004154">
    <property type="entry name" value="Anticodon-bd"/>
</dbReference>
<evidence type="ECO:0000313" key="13">
    <source>
        <dbReference type="EMBL" id="RGU55799.1"/>
    </source>
</evidence>
<dbReference type="EMBL" id="QRYC01000014">
    <property type="protein sequence ID" value="RGU55799.1"/>
    <property type="molecule type" value="Genomic_DNA"/>
</dbReference>
<dbReference type="CDD" id="cd00773">
    <property type="entry name" value="HisRS-like_core"/>
    <property type="match status" value="1"/>
</dbReference>
<evidence type="ECO:0000256" key="3">
    <source>
        <dbReference type="ARBA" id="ARBA00022490"/>
    </source>
</evidence>
<dbReference type="InterPro" id="IPR015807">
    <property type="entry name" value="His-tRNA-ligase"/>
</dbReference>
<proteinExistence type="inferred from homology"/>
<dbReference type="NCBIfam" id="TIGR00442">
    <property type="entry name" value="hisS"/>
    <property type="match status" value="1"/>
</dbReference>
<comment type="caution">
    <text evidence="13">The sequence shown here is derived from an EMBL/GenBank/DDBJ whole genome shotgun (WGS) entry which is preliminary data.</text>
</comment>
<dbReference type="InterPro" id="IPR041715">
    <property type="entry name" value="HisRS-like_core"/>
</dbReference>
<comment type="subunit">
    <text evidence="2 10">Homodimer.</text>
</comment>
<dbReference type="InterPro" id="IPR004516">
    <property type="entry name" value="HisRS/HisZ"/>
</dbReference>
<evidence type="ECO:0000256" key="7">
    <source>
        <dbReference type="ARBA" id="ARBA00022917"/>
    </source>
</evidence>
<feature type="binding site" evidence="11">
    <location>
        <position position="132"/>
    </location>
    <ligand>
        <name>L-histidine</name>
        <dbReference type="ChEBI" id="CHEBI:57595"/>
    </ligand>
</feature>
<keyword evidence="5 10" id="KW-0547">Nucleotide-binding</keyword>
<evidence type="ECO:0000256" key="1">
    <source>
        <dbReference type="ARBA" id="ARBA00008226"/>
    </source>
</evidence>
<dbReference type="AlphaFoldDB" id="A0A412TPY0"/>
<dbReference type="Pfam" id="PF03129">
    <property type="entry name" value="HGTP_anticodon"/>
    <property type="match status" value="1"/>
</dbReference>
<comment type="similarity">
    <text evidence="1 10">Belongs to the class-II aminoacyl-tRNA synthetase family.</text>
</comment>
<dbReference type="RefSeq" id="WP_087394723.1">
    <property type="nucleotide sequence ID" value="NZ_CABJFF010000018.1"/>
</dbReference>
<keyword evidence="3 10" id="KW-0963">Cytoplasm</keyword>
<feature type="binding site" evidence="11">
    <location>
        <position position="146"/>
    </location>
    <ligand>
        <name>L-histidine</name>
        <dbReference type="ChEBI" id="CHEBI:57595"/>
    </ligand>
</feature>
<dbReference type="InterPro" id="IPR036621">
    <property type="entry name" value="Anticodon-bd_dom_sf"/>
</dbReference>